<evidence type="ECO:0000313" key="1">
    <source>
        <dbReference type="EMBL" id="RNA11296.1"/>
    </source>
</evidence>
<evidence type="ECO:0000313" key="2">
    <source>
        <dbReference type="Proteomes" id="UP000276133"/>
    </source>
</evidence>
<sequence length="311" mass="34512">MFLDKAVILATTSPIVNLKVVEQAPIGSVLIDKRRIGWRIVSPVQLGWSSVGVQVQKLWQTGRIRVHFDNVQVERVQVVGEHGAGRGYQKNFHTALVPEQIVELHLAQTSAQLFWLNDGKIFAHHITVHNGLGLLGNQIISLEVQAQRLLVRVANTLAVEGLYLGLWRGHYGIGVLVFEQKVGLIRVRVGVVAHLVDVFVELVVQVVAFVIVQLVHVVQDQRVLVFDGLVGRLRRLGRLTILALQLSDERNYFAGELAFFLCRLFVLGVRVQVRVEVEVDVVAGVVVVDGLAGERLDAQVAHYLLFGATFC</sequence>
<gene>
    <name evidence="1" type="ORF">BpHYR1_016163</name>
</gene>
<comment type="caution">
    <text evidence="1">The sequence shown here is derived from an EMBL/GenBank/DDBJ whole genome shotgun (WGS) entry which is preliminary data.</text>
</comment>
<dbReference type="Proteomes" id="UP000276133">
    <property type="component" value="Unassembled WGS sequence"/>
</dbReference>
<reference evidence="1 2" key="1">
    <citation type="journal article" date="2018" name="Sci. Rep.">
        <title>Genomic signatures of local adaptation to the degree of environmental predictability in rotifers.</title>
        <authorList>
            <person name="Franch-Gras L."/>
            <person name="Hahn C."/>
            <person name="Garcia-Roger E.M."/>
            <person name="Carmona M.J."/>
            <person name="Serra M."/>
            <person name="Gomez A."/>
        </authorList>
    </citation>
    <scope>NUCLEOTIDE SEQUENCE [LARGE SCALE GENOMIC DNA]</scope>
    <source>
        <strain evidence="1">HYR1</strain>
    </source>
</reference>
<organism evidence="1 2">
    <name type="scientific">Brachionus plicatilis</name>
    <name type="common">Marine rotifer</name>
    <name type="synonym">Brachionus muelleri</name>
    <dbReference type="NCBI Taxonomy" id="10195"/>
    <lineage>
        <taxon>Eukaryota</taxon>
        <taxon>Metazoa</taxon>
        <taxon>Spiralia</taxon>
        <taxon>Gnathifera</taxon>
        <taxon>Rotifera</taxon>
        <taxon>Eurotatoria</taxon>
        <taxon>Monogononta</taxon>
        <taxon>Pseudotrocha</taxon>
        <taxon>Ploima</taxon>
        <taxon>Brachionidae</taxon>
        <taxon>Brachionus</taxon>
    </lineage>
</organism>
<accession>A0A3M7QIM7</accession>
<protein>
    <submittedName>
        <fullName evidence="1">Uncharacterized protein</fullName>
    </submittedName>
</protein>
<dbReference type="EMBL" id="REGN01005991">
    <property type="protein sequence ID" value="RNA11296.1"/>
    <property type="molecule type" value="Genomic_DNA"/>
</dbReference>
<name>A0A3M7QIM7_BRAPC</name>
<dbReference type="AlphaFoldDB" id="A0A3M7QIM7"/>
<proteinExistence type="predicted"/>
<keyword evidence="2" id="KW-1185">Reference proteome</keyword>